<keyword evidence="3" id="KW-0456">Lyase</keyword>
<dbReference type="PANTHER" id="PTHR43000">
    <property type="entry name" value="DTDP-D-GLUCOSE 4,6-DEHYDRATASE-RELATED"/>
    <property type="match status" value="1"/>
</dbReference>
<proteinExistence type="predicted"/>
<dbReference type="SUPFAM" id="SSF51735">
    <property type="entry name" value="NAD(P)-binding Rossmann-fold domains"/>
    <property type="match status" value="1"/>
</dbReference>
<dbReference type="GO" id="GO:0008460">
    <property type="term" value="F:dTDP-glucose 4,6-dehydratase activity"/>
    <property type="evidence" value="ECO:0007669"/>
    <property type="project" value="InterPro"/>
</dbReference>
<accession>A0A6J5RWY7</accession>
<dbReference type="GO" id="GO:0009225">
    <property type="term" value="P:nucleotide-sugar metabolic process"/>
    <property type="evidence" value="ECO:0007669"/>
    <property type="project" value="InterPro"/>
</dbReference>
<evidence type="ECO:0000256" key="3">
    <source>
        <dbReference type="ARBA" id="ARBA00023239"/>
    </source>
</evidence>
<protein>
    <submittedName>
        <fullName evidence="5">RfbB dTDP-D-glucose 4,6-dehydratase</fullName>
    </submittedName>
</protein>
<name>A0A6J5RWY7_9CAUD</name>
<organism evidence="5">
    <name type="scientific">uncultured Caudovirales phage</name>
    <dbReference type="NCBI Taxonomy" id="2100421"/>
    <lineage>
        <taxon>Viruses</taxon>
        <taxon>Duplodnaviria</taxon>
        <taxon>Heunggongvirae</taxon>
        <taxon>Uroviricota</taxon>
        <taxon>Caudoviricetes</taxon>
        <taxon>Peduoviridae</taxon>
        <taxon>Maltschvirus</taxon>
        <taxon>Maltschvirus maltsch</taxon>
    </lineage>
</organism>
<evidence type="ECO:0000313" key="5">
    <source>
        <dbReference type="EMBL" id="CAB4196514.1"/>
    </source>
</evidence>
<feature type="domain" description="NAD(P)-binding" evidence="4">
    <location>
        <begin position="6"/>
        <end position="304"/>
    </location>
</feature>
<dbReference type="Gene3D" id="3.90.25.10">
    <property type="entry name" value="UDP-galactose 4-epimerase, domain 1"/>
    <property type="match status" value="1"/>
</dbReference>
<dbReference type="Pfam" id="PF16363">
    <property type="entry name" value="GDP_Man_Dehyd"/>
    <property type="match status" value="1"/>
</dbReference>
<dbReference type="InterPro" id="IPR016040">
    <property type="entry name" value="NAD(P)-bd_dom"/>
</dbReference>
<dbReference type="EMBL" id="LR797252">
    <property type="protein sequence ID" value="CAB4196514.1"/>
    <property type="molecule type" value="Genomic_DNA"/>
</dbReference>
<dbReference type="InterPro" id="IPR005888">
    <property type="entry name" value="dTDP_Gluc_deHydtase"/>
</dbReference>
<evidence type="ECO:0000256" key="1">
    <source>
        <dbReference type="ARBA" id="ARBA00001911"/>
    </source>
</evidence>
<comment type="cofactor">
    <cofactor evidence="1">
        <name>NAD(+)</name>
        <dbReference type="ChEBI" id="CHEBI:57540"/>
    </cofactor>
</comment>
<dbReference type="Gene3D" id="3.40.50.720">
    <property type="entry name" value="NAD(P)-binding Rossmann-like Domain"/>
    <property type="match status" value="1"/>
</dbReference>
<sequence>MNKKLLITGTAGFILGNFIRKMVYEKQPYQLVSVDMVKNNTNSMYWNKNHTFYIADIRDQHIMDKIFQFEKPDIVIHGAAETFVDTSLTDPNSFVTSNVLGTQVIINCCVKYKVERLIHISTDEVYGQLTSEHDAPWTEDAILNPRNPYSATKAAAELLVKAAHDSYGLIYNITRSSNNYGPRQTSEKLIPKAIKCILDGEKIPIYGKGLQIRDWTHVHDNCAGIMAVLNNGVSNETYNIAANQEFTNIEVIQKICNAMNSGHELISYIPDPRMSHDFRYSIDSSKIKKLGWSPKIKFKEGVCDTVNWYLNNKYFIK</sequence>
<evidence type="ECO:0000256" key="2">
    <source>
        <dbReference type="ARBA" id="ARBA00023027"/>
    </source>
</evidence>
<dbReference type="InterPro" id="IPR036291">
    <property type="entry name" value="NAD(P)-bd_dom_sf"/>
</dbReference>
<keyword evidence="2" id="KW-0520">NAD</keyword>
<dbReference type="CDD" id="cd05246">
    <property type="entry name" value="dTDP_GD_SDR_e"/>
    <property type="match status" value="1"/>
</dbReference>
<reference evidence="5" key="1">
    <citation type="submission" date="2020-05" db="EMBL/GenBank/DDBJ databases">
        <authorList>
            <person name="Chiriac C."/>
            <person name="Salcher M."/>
            <person name="Ghai R."/>
            <person name="Kavagutti S V."/>
        </authorList>
    </citation>
    <scope>NUCLEOTIDE SEQUENCE</scope>
</reference>
<evidence type="ECO:0000259" key="4">
    <source>
        <dbReference type="Pfam" id="PF16363"/>
    </source>
</evidence>
<gene>
    <name evidence="5" type="ORF">UFOVP1290_34</name>
</gene>